<feature type="transmembrane region" description="Helical" evidence="6">
    <location>
        <begin position="82"/>
        <end position="101"/>
    </location>
</feature>
<keyword evidence="2" id="KW-0813">Transport</keyword>
<dbReference type="InterPro" id="IPR036259">
    <property type="entry name" value="MFS_trans_sf"/>
</dbReference>
<keyword evidence="5 6" id="KW-0472">Membrane</keyword>
<feature type="transmembrane region" description="Helical" evidence="6">
    <location>
        <begin position="258"/>
        <end position="277"/>
    </location>
</feature>
<protein>
    <submittedName>
        <fullName evidence="8">TCR/Tet family MFS transporter</fullName>
    </submittedName>
</protein>
<keyword evidence="3 6" id="KW-0812">Transmembrane</keyword>
<dbReference type="SUPFAM" id="SSF103473">
    <property type="entry name" value="MFS general substrate transporter"/>
    <property type="match status" value="1"/>
</dbReference>
<keyword evidence="4 6" id="KW-1133">Transmembrane helix</keyword>
<feature type="transmembrane region" description="Helical" evidence="6">
    <location>
        <begin position="50"/>
        <end position="70"/>
    </location>
</feature>
<feature type="transmembrane region" description="Helical" evidence="6">
    <location>
        <begin position="346"/>
        <end position="365"/>
    </location>
</feature>
<dbReference type="InterPro" id="IPR020846">
    <property type="entry name" value="MFS_dom"/>
</dbReference>
<dbReference type="CDD" id="cd17388">
    <property type="entry name" value="MFS_TetA"/>
    <property type="match status" value="1"/>
</dbReference>
<comment type="caution">
    <text evidence="8">The sequence shown here is derived from an EMBL/GenBank/DDBJ whole genome shotgun (WGS) entry which is preliminary data.</text>
</comment>
<feature type="transmembrane region" description="Helical" evidence="6">
    <location>
        <begin position="107"/>
        <end position="128"/>
    </location>
</feature>
<dbReference type="RefSeq" id="WP_380018594.1">
    <property type="nucleotide sequence ID" value="NZ_JBHSHD010000002.1"/>
</dbReference>
<comment type="subcellular location">
    <subcellularLocation>
        <location evidence="1">Membrane</location>
        <topology evidence="1">Multi-pass membrane protein</topology>
    </subcellularLocation>
</comment>
<evidence type="ECO:0000313" key="9">
    <source>
        <dbReference type="Proteomes" id="UP001595886"/>
    </source>
</evidence>
<evidence type="ECO:0000256" key="6">
    <source>
        <dbReference type="SAM" id="Phobius"/>
    </source>
</evidence>
<proteinExistence type="predicted"/>
<feature type="transmembrane region" description="Helical" evidence="6">
    <location>
        <begin position="222"/>
        <end position="246"/>
    </location>
</feature>
<dbReference type="EMBL" id="JBHSHD010000002">
    <property type="protein sequence ID" value="MFC4818860.1"/>
    <property type="molecule type" value="Genomic_DNA"/>
</dbReference>
<organism evidence="8 9">
    <name type="scientific">Dokdonella ginsengisoli</name>
    <dbReference type="NCBI Taxonomy" id="363846"/>
    <lineage>
        <taxon>Bacteria</taxon>
        <taxon>Pseudomonadati</taxon>
        <taxon>Pseudomonadota</taxon>
        <taxon>Gammaproteobacteria</taxon>
        <taxon>Lysobacterales</taxon>
        <taxon>Rhodanobacteraceae</taxon>
        <taxon>Dokdonella</taxon>
    </lineage>
</organism>
<feature type="transmembrane region" description="Helical" evidence="6">
    <location>
        <begin position="289"/>
        <end position="307"/>
    </location>
</feature>
<feature type="transmembrane region" description="Helical" evidence="6">
    <location>
        <begin position="380"/>
        <end position="400"/>
    </location>
</feature>
<dbReference type="InterPro" id="IPR011701">
    <property type="entry name" value="MFS"/>
</dbReference>
<dbReference type="PROSITE" id="PS50850">
    <property type="entry name" value="MFS"/>
    <property type="match status" value="1"/>
</dbReference>
<keyword evidence="9" id="KW-1185">Reference proteome</keyword>
<feature type="domain" description="Major facilitator superfamily (MFS) profile" evidence="7">
    <location>
        <begin position="12"/>
        <end position="408"/>
    </location>
</feature>
<feature type="transmembrane region" description="Helical" evidence="6">
    <location>
        <begin position="313"/>
        <end position="334"/>
    </location>
</feature>
<feature type="transmembrane region" description="Helical" evidence="6">
    <location>
        <begin position="12"/>
        <end position="38"/>
    </location>
</feature>
<dbReference type="Proteomes" id="UP001595886">
    <property type="component" value="Unassembled WGS sequence"/>
</dbReference>
<feature type="transmembrane region" description="Helical" evidence="6">
    <location>
        <begin position="140"/>
        <end position="163"/>
    </location>
</feature>
<evidence type="ECO:0000256" key="5">
    <source>
        <dbReference type="ARBA" id="ARBA00023136"/>
    </source>
</evidence>
<dbReference type="PRINTS" id="PR01035">
    <property type="entry name" value="TCRTETA"/>
</dbReference>
<name>A0ABV9QNG8_9GAMM</name>
<dbReference type="Pfam" id="PF07690">
    <property type="entry name" value="MFS_1"/>
    <property type="match status" value="1"/>
</dbReference>
<dbReference type="InterPro" id="IPR001958">
    <property type="entry name" value="Tet-R_TetA/multi-R_MdtG-like"/>
</dbReference>
<reference evidence="9" key="1">
    <citation type="journal article" date="2019" name="Int. J. Syst. Evol. Microbiol.">
        <title>The Global Catalogue of Microorganisms (GCM) 10K type strain sequencing project: providing services to taxonomists for standard genome sequencing and annotation.</title>
        <authorList>
            <consortium name="The Broad Institute Genomics Platform"/>
            <consortium name="The Broad Institute Genome Sequencing Center for Infectious Disease"/>
            <person name="Wu L."/>
            <person name="Ma J."/>
        </authorList>
    </citation>
    <scope>NUCLEOTIDE SEQUENCE [LARGE SCALE GENOMIC DNA]</scope>
    <source>
        <strain evidence="9">CCUG 30340</strain>
    </source>
</reference>
<dbReference type="PANTHER" id="PTHR23504:SF15">
    <property type="entry name" value="MAJOR FACILITATOR SUPERFAMILY (MFS) PROFILE DOMAIN-CONTAINING PROTEIN"/>
    <property type="match status" value="1"/>
</dbReference>
<evidence type="ECO:0000259" key="7">
    <source>
        <dbReference type="PROSITE" id="PS50850"/>
    </source>
</evidence>
<gene>
    <name evidence="8" type="ORF">ACFO6Q_00905</name>
</gene>
<sequence length="441" mass="46767">MNASPTEPRRAALIFIFVTVLIDILSFGLIIPVLPHLIEGFLSGDVSKAAVWYGWFATAFMAMQFLFTPVQGALSDRFGRRPVILLSNLGLGLDFLMMALVNSLPLLFIGRLISGITAASFSTANAYVADVTPPEKRAGAFGMIGMAFGIGFVIAPAIGGVLGEVNPRLPFWLAVGLALTNFLYGLIVLPESLPPEKRSPRFDWSHANPIGSLRLLRRYPQVWGLIGVLFLMALAHIVYPSTFVLYADYRFGWGPKMVGYTLGLVGVLGIIVQGGLVKRIVARFGERRTLLIGLGFGTLGFALYALAPTGYWFWAASPVAALWGVAGPAAQALISHQVDPTEQGRLQGAIASLSSVAGILAPTLFTRTFAAVTDAHLHDAWAGVTFGVAAVLVGAAWLLAARASSNLPTAIAAAAPVATIAPEAVAETAELEVRPATDEAR</sequence>
<evidence type="ECO:0000256" key="1">
    <source>
        <dbReference type="ARBA" id="ARBA00004141"/>
    </source>
</evidence>
<accession>A0ABV9QNG8</accession>
<evidence type="ECO:0000256" key="2">
    <source>
        <dbReference type="ARBA" id="ARBA00022448"/>
    </source>
</evidence>
<evidence type="ECO:0000313" key="8">
    <source>
        <dbReference type="EMBL" id="MFC4818860.1"/>
    </source>
</evidence>
<evidence type="ECO:0000256" key="3">
    <source>
        <dbReference type="ARBA" id="ARBA00022692"/>
    </source>
</evidence>
<evidence type="ECO:0000256" key="4">
    <source>
        <dbReference type="ARBA" id="ARBA00022989"/>
    </source>
</evidence>
<dbReference type="Gene3D" id="1.20.1250.20">
    <property type="entry name" value="MFS general substrate transporter like domains"/>
    <property type="match status" value="1"/>
</dbReference>
<feature type="transmembrane region" description="Helical" evidence="6">
    <location>
        <begin position="169"/>
        <end position="189"/>
    </location>
</feature>
<dbReference type="PANTHER" id="PTHR23504">
    <property type="entry name" value="MAJOR FACILITATOR SUPERFAMILY DOMAIN-CONTAINING PROTEIN 10"/>
    <property type="match status" value="1"/>
</dbReference>